<evidence type="ECO:0000313" key="3">
    <source>
        <dbReference type="Proteomes" id="UP000467105"/>
    </source>
</evidence>
<feature type="region of interest" description="Disordered" evidence="1">
    <location>
        <begin position="48"/>
        <end position="89"/>
    </location>
</feature>
<dbReference type="AlphaFoldDB" id="A0A7I7YTK1"/>
<name>A0A7I7YTK1_9MYCO</name>
<organism evidence="2 3">
    <name type="scientific">Mycobacterium parmense</name>
    <dbReference type="NCBI Taxonomy" id="185642"/>
    <lineage>
        <taxon>Bacteria</taxon>
        <taxon>Bacillati</taxon>
        <taxon>Actinomycetota</taxon>
        <taxon>Actinomycetes</taxon>
        <taxon>Mycobacteriales</taxon>
        <taxon>Mycobacteriaceae</taxon>
        <taxon>Mycobacterium</taxon>
        <taxon>Mycobacterium simiae complex</taxon>
    </lineage>
</organism>
<gene>
    <name evidence="2" type="ORF">MPRM_16040</name>
</gene>
<keyword evidence="3" id="KW-1185">Reference proteome</keyword>
<sequence length="89" mass="9954">MSVEPSALYTCLSRLYAMSPDRMVRGTLMLVHGRPRSYTNVRIRGSAHGGWRSHEFPGRRGLPGLTGAQGHAEREHRDVVLDPRTEAVE</sequence>
<protein>
    <submittedName>
        <fullName evidence="2">Uncharacterized protein</fullName>
    </submittedName>
</protein>
<dbReference type="Proteomes" id="UP000467105">
    <property type="component" value="Chromosome"/>
</dbReference>
<evidence type="ECO:0000256" key="1">
    <source>
        <dbReference type="SAM" id="MobiDB-lite"/>
    </source>
</evidence>
<dbReference type="EMBL" id="AP022614">
    <property type="protein sequence ID" value="BBZ44323.1"/>
    <property type="molecule type" value="Genomic_DNA"/>
</dbReference>
<reference evidence="2 3" key="1">
    <citation type="journal article" date="2019" name="Emerg. Microbes Infect.">
        <title>Comprehensive subspecies identification of 175 nontuberculous mycobacteria species based on 7547 genomic profiles.</title>
        <authorList>
            <person name="Matsumoto Y."/>
            <person name="Kinjo T."/>
            <person name="Motooka D."/>
            <person name="Nabeya D."/>
            <person name="Jung N."/>
            <person name="Uechi K."/>
            <person name="Horii T."/>
            <person name="Iida T."/>
            <person name="Fujita J."/>
            <person name="Nakamura S."/>
        </authorList>
    </citation>
    <scope>NUCLEOTIDE SEQUENCE [LARGE SCALE GENOMIC DNA]</scope>
    <source>
        <strain evidence="2 3">JCM 14742</strain>
    </source>
</reference>
<evidence type="ECO:0000313" key="2">
    <source>
        <dbReference type="EMBL" id="BBZ44323.1"/>
    </source>
</evidence>
<feature type="compositionally biased region" description="Basic and acidic residues" evidence="1">
    <location>
        <begin position="71"/>
        <end position="89"/>
    </location>
</feature>
<accession>A0A7I7YTK1</accession>
<proteinExistence type="predicted"/>